<dbReference type="EMBL" id="NRGO01000027">
    <property type="protein sequence ID" value="PCC48782.1"/>
    <property type="molecule type" value="Genomic_DNA"/>
</dbReference>
<evidence type="ECO:0000313" key="3">
    <source>
        <dbReference type="EMBL" id="AOP54547.1"/>
    </source>
</evidence>
<evidence type="ECO:0000313" key="22">
    <source>
        <dbReference type="Proteomes" id="UP000234300"/>
    </source>
</evidence>
<gene>
    <name evidence="11" type="ORF">BAUR9175_01589</name>
    <name evidence="10" type="ORF">BAUR920_00977</name>
    <name evidence="12" type="ORF">BAURA63_01906</name>
    <name evidence="13" type="ORF">BAURA86_02679</name>
    <name evidence="3" type="ORF">BLSMQ_2841</name>
    <name evidence="9" type="ORF">CIK59_05130</name>
    <name evidence="8" type="ORF">CIK62_17165</name>
    <name evidence="7" type="ORF">CIK64_02895</name>
    <name evidence="6" type="ORF">CIK65_14430</name>
    <name evidence="5" type="ORF">CIK79_02630</name>
    <name evidence="4" type="ORF">CXR23_14640</name>
    <name evidence="14" type="ORF">EB834_00040</name>
</gene>
<evidence type="ECO:0000313" key="24">
    <source>
        <dbReference type="Proteomes" id="UP000234525"/>
    </source>
</evidence>
<evidence type="ECO:0000313" key="13">
    <source>
        <dbReference type="EMBL" id="SMX97797.1"/>
    </source>
</evidence>
<evidence type="ECO:0000313" key="25">
    <source>
        <dbReference type="Proteomes" id="UP000283000"/>
    </source>
</evidence>
<dbReference type="EMBL" id="NRGQ01000022">
    <property type="protein sequence ID" value="PCC42141.1"/>
    <property type="molecule type" value="Genomic_DNA"/>
</dbReference>
<dbReference type="GeneID" id="60907073"/>
<dbReference type="Proteomes" id="UP000218620">
    <property type="component" value="Unassembled WGS sequence"/>
</dbReference>
<dbReference type="EMBL" id="FXZG01000004">
    <property type="protein sequence ID" value="SMX73904.1"/>
    <property type="molecule type" value="Genomic_DNA"/>
</dbReference>
<accession>A0A1D7W664</accession>
<keyword evidence="24" id="KW-1185">Reference proteome</keyword>
<dbReference type="EMBL" id="FXZI01000010">
    <property type="protein sequence ID" value="SMX97797.1"/>
    <property type="molecule type" value="Genomic_DNA"/>
</dbReference>
<organism evidence="3 15">
    <name type="scientific">Brevibacterium aurantiacum</name>
    <dbReference type="NCBI Taxonomy" id="273384"/>
    <lineage>
        <taxon>Bacteria</taxon>
        <taxon>Bacillati</taxon>
        <taxon>Actinomycetota</taxon>
        <taxon>Actinomycetes</taxon>
        <taxon>Micrococcales</taxon>
        <taxon>Brevibacteriaceae</taxon>
        <taxon>Brevibacterium</taxon>
    </lineage>
</organism>
<dbReference type="Proteomes" id="UP000234300">
    <property type="component" value="Unassembled WGS sequence"/>
</dbReference>
<dbReference type="PROSITE" id="PS51257">
    <property type="entry name" value="PROKAR_LIPOPROTEIN"/>
    <property type="match status" value="1"/>
</dbReference>
<evidence type="ECO:0000313" key="5">
    <source>
        <dbReference type="EMBL" id="PCC17291.1"/>
    </source>
</evidence>
<evidence type="ECO:0000313" key="16">
    <source>
        <dbReference type="Proteomes" id="UP000217564"/>
    </source>
</evidence>
<name>A0A1D7W664_BREAU</name>
<evidence type="ECO:0000313" key="6">
    <source>
        <dbReference type="EMBL" id="PCC42141.1"/>
    </source>
</evidence>
<evidence type="ECO:0000256" key="2">
    <source>
        <dbReference type="SAM" id="SignalP"/>
    </source>
</evidence>
<reference evidence="22 23" key="5">
    <citation type="submission" date="2017-03" db="EMBL/GenBank/DDBJ databases">
        <authorList>
            <person name="Afonso C.L."/>
            <person name="Miller P.J."/>
            <person name="Scott M.A."/>
            <person name="Spackman E."/>
            <person name="Goraichik I."/>
            <person name="Dimitrov K.M."/>
            <person name="Suarez D.L."/>
            <person name="Swayne D.E."/>
        </authorList>
    </citation>
    <scope>NUCLEOTIDE SEQUENCE [LARGE SCALE GENOMIC DNA]</scope>
    <source>
        <strain evidence="12">6</strain>
        <strain evidence="23">6(3)</strain>
        <strain evidence="13">8</strain>
        <strain evidence="22">8(6)</strain>
        <strain evidence="11">ATCC 9175</strain>
        <strain evidence="10">CNRZ 920</strain>
    </source>
</reference>
<dbReference type="OrthoDB" id="4806774at2"/>
<keyword evidence="2" id="KW-0732">Signal</keyword>
<evidence type="ECO:0000313" key="15">
    <source>
        <dbReference type="Proteomes" id="UP000094793"/>
    </source>
</evidence>
<evidence type="ECO:0000313" key="7">
    <source>
        <dbReference type="EMBL" id="PCC47821.1"/>
    </source>
</evidence>
<dbReference type="Proteomes" id="UP000217564">
    <property type="component" value="Unassembled WGS sequence"/>
</dbReference>
<reference evidence="4 25" key="8">
    <citation type="submission" date="2019-01" db="EMBL/GenBank/DDBJ databases">
        <title>Comparative genomic analysis of Brevibacterium aurantiacum sheds light on its evolution and its adaptation to smear-ripened cheeses.</title>
        <authorList>
            <person name="Moineau S."/>
        </authorList>
    </citation>
    <scope>NUCLEOTIDE SEQUENCE [LARGE SCALE GENOMIC DNA]</scope>
    <source>
        <strain evidence="4 25">SMQ-1417</strain>
    </source>
</reference>
<evidence type="ECO:0000313" key="11">
    <source>
        <dbReference type="EMBL" id="SMX77158.1"/>
    </source>
</evidence>
<dbReference type="PATRIC" id="fig|1703.10.peg.2936"/>
<dbReference type="EMBL" id="CP025330">
    <property type="protein sequence ID" value="AZT94232.1"/>
    <property type="molecule type" value="Genomic_DNA"/>
</dbReference>
<dbReference type="Proteomes" id="UP000217720">
    <property type="component" value="Unassembled WGS sequence"/>
</dbReference>
<dbReference type="AlphaFoldDB" id="A0A1D7W664"/>
<protein>
    <recommendedName>
        <fullName evidence="27">Lipoprotein</fullName>
    </recommendedName>
</protein>
<evidence type="ECO:0000313" key="8">
    <source>
        <dbReference type="EMBL" id="PCC48782.1"/>
    </source>
</evidence>
<evidence type="ECO:0000313" key="18">
    <source>
        <dbReference type="Proteomes" id="UP000217881"/>
    </source>
</evidence>
<dbReference type="EMBL" id="NRGP01000004">
    <property type="protein sequence ID" value="PCC47821.1"/>
    <property type="molecule type" value="Genomic_DNA"/>
</dbReference>
<evidence type="ECO:0000313" key="10">
    <source>
        <dbReference type="EMBL" id="SMX73904.1"/>
    </source>
</evidence>
<dbReference type="Proteomes" id="UP000217881">
    <property type="component" value="Unassembled WGS sequence"/>
</dbReference>
<dbReference type="Proteomes" id="UP000218377">
    <property type="component" value="Unassembled WGS sequence"/>
</dbReference>
<reference evidence="15" key="2">
    <citation type="submission" date="2016-09" db="EMBL/GenBank/DDBJ databases">
        <title>Complete Genome Sequence of Brevibacterium linens SMQ-1335.</title>
        <authorList>
            <person name="de Melo A.G."/>
            <person name="Labrie S.J."/>
            <person name="Dumaresq J."/>
            <person name="Roberts R.J."/>
            <person name="Tremblay D.M."/>
            <person name="Moineau S."/>
        </authorList>
    </citation>
    <scope>NUCLEOTIDE SEQUENCE [LARGE SCALE GENOMIC DNA]</scope>
    <source>
        <strain evidence="15">SMQ-1335</strain>
    </source>
</reference>
<dbReference type="Proteomes" id="UP000234525">
    <property type="component" value="Unassembled WGS sequence"/>
</dbReference>
<proteinExistence type="predicted"/>
<dbReference type="EMBL" id="FXZB01000009">
    <property type="protein sequence ID" value="SMX77158.1"/>
    <property type="molecule type" value="Genomic_DNA"/>
</dbReference>
<evidence type="ECO:0000313" key="12">
    <source>
        <dbReference type="EMBL" id="SMX82525.1"/>
    </source>
</evidence>
<reference evidence="16 17" key="3">
    <citation type="journal article" date="2017" name="Elife">
        <title>Extensive horizontal gene transfer in cheese-associated bacteria.</title>
        <authorList>
            <person name="Bonham K.S."/>
            <person name="Wolfe B.E."/>
            <person name="Dutton R.J."/>
        </authorList>
    </citation>
    <scope>NUCLEOTIDE SEQUENCE [LARGE SCALE GENOMIC DNA]</scope>
    <source>
        <strain evidence="9 18">738_8</strain>
        <strain evidence="8 17">900_6</strain>
        <strain evidence="7 16">947_7</strain>
        <strain evidence="6 20">962_8</strain>
        <strain evidence="5 19">JB5</strain>
    </source>
</reference>
<dbReference type="Proteomes" id="UP000094793">
    <property type="component" value="Chromosome"/>
</dbReference>
<dbReference type="RefSeq" id="WP_069600609.1">
    <property type="nucleotide sequence ID" value="NZ_BJME01000011.1"/>
</dbReference>
<accession>A0A2A3Z8M3</accession>
<feature type="compositionally biased region" description="Acidic residues" evidence="1">
    <location>
        <begin position="37"/>
        <end position="48"/>
    </location>
</feature>
<dbReference type="Proteomes" id="UP000283000">
    <property type="component" value="Chromosome"/>
</dbReference>
<dbReference type="EMBL" id="FXYZ01000006">
    <property type="protein sequence ID" value="SMX82525.1"/>
    <property type="molecule type" value="Genomic_DNA"/>
</dbReference>
<dbReference type="eggNOG" id="ENOG5032F1H">
    <property type="taxonomic scope" value="Bacteria"/>
</dbReference>
<dbReference type="Proteomes" id="UP000297736">
    <property type="component" value="Unassembled WGS sequence"/>
</dbReference>
<evidence type="ECO:0000313" key="14">
    <source>
        <dbReference type="EMBL" id="TGD40475.1"/>
    </source>
</evidence>
<evidence type="ECO:0008006" key="27">
    <source>
        <dbReference type="Google" id="ProtNLM"/>
    </source>
</evidence>
<sequence length="237" mass="25212">MRIRSLALLTTAAVLATTTACVPTSEETRPAPRPSVSEEEVTPVETPDDAPKVSIVDSSPGGAKDADPLWQGLAEAAANKSEAYLKVYVHTGNPDVPDSGEATITADTPDSVSVTVDAENVDTEKSPFLLIQGTFTVEEIGGSAYTLKAENSDEISELNPKGPDDEARCTADDAQDRISLAAQDLADDPDKREDFRQQWGASPQVWWGIQKTADSLNQEGGVAGDFLTEACGEYLQQ</sequence>
<evidence type="ECO:0000313" key="17">
    <source>
        <dbReference type="Proteomes" id="UP000217720"/>
    </source>
</evidence>
<evidence type="ECO:0000313" key="23">
    <source>
        <dbReference type="Proteomes" id="UP000234327"/>
    </source>
</evidence>
<reference evidence="4 25" key="6">
    <citation type="submission" date="2017-12" db="EMBL/GenBank/DDBJ databases">
        <authorList>
            <person name="Levesque S."/>
        </authorList>
    </citation>
    <scope>NUCLEOTIDE SEQUENCE [LARGE SCALE GENOMIC DNA]</scope>
    <source>
        <strain evidence="4 25">SMQ-1417</strain>
    </source>
</reference>
<dbReference type="Proteomes" id="UP000234289">
    <property type="component" value="Unassembled WGS sequence"/>
</dbReference>
<evidence type="ECO:0000313" key="26">
    <source>
        <dbReference type="Proteomes" id="UP000297736"/>
    </source>
</evidence>
<reference evidence="14 26" key="7">
    <citation type="submission" date="2018-10" db="EMBL/GenBank/DDBJ databases">
        <title>Brevibacterium genomes from Austrain hard cheese rinds.</title>
        <authorList>
            <person name="Anast J.M."/>
            <person name="Dzieciol M."/>
            <person name="Schultz D.L."/>
            <person name="Mann E."/>
            <person name="Wagner M."/>
            <person name="Schmitz-Esser S."/>
        </authorList>
    </citation>
    <scope>NUCLEOTIDE SEQUENCE [LARGE SCALE GENOMIC DNA]</scope>
    <source>
        <strain evidence="14 26">L261</strain>
    </source>
</reference>
<dbReference type="EMBL" id="NRHA01000007">
    <property type="protein sequence ID" value="PCC54889.1"/>
    <property type="molecule type" value="Genomic_DNA"/>
</dbReference>
<reference evidence="21 24" key="4">
    <citation type="submission" date="2017-03" db="EMBL/GenBank/DDBJ databases">
        <authorList>
            <person name="Monnet C."/>
        </authorList>
    </citation>
    <scope>NUCLEOTIDE SEQUENCE [LARGE SCALE GENOMIC DNA]</scope>
    <source>
        <strain evidence="24">ATCC 9175</strain>
        <strain evidence="21">CNRZ 920</strain>
    </source>
</reference>
<reference evidence="3" key="1">
    <citation type="submission" date="2016-09" db="EMBL/GenBank/DDBJ databases">
        <title>Complete Genome Sequence of Brevibacterium aurantiacum SMQ-1335.</title>
        <authorList>
            <person name="de Melo A.G."/>
            <person name="Labrie S.J."/>
            <person name="Dumaresq J."/>
            <person name="Roberts R.J."/>
            <person name="Tremblay D.M."/>
            <person name="Moineau S."/>
        </authorList>
    </citation>
    <scope>NUCLEOTIDE SEQUENCE</scope>
    <source>
        <strain evidence="3">SMQ-1335</strain>
    </source>
</reference>
<evidence type="ECO:0000313" key="4">
    <source>
        <dbReference type="EMBL" id="AZT94232.1"/>
    </source>
</evidence>
<dbReference type="KEGG" id="blin:BLSMQ_2841"/>
<dbReference type="EMBL" id="CP017150">
    <property type="protein sequence ID" value="AOP54547.1"/>
    <property type="molecule type" value="Genomic_DNA"/>
</dbReference>
<evidence type="ECO:0000313" key="19">
    <source>
        <dbReference type="Proteomes" id="UP000218377"/>
    </source>
</evidence>
<feature type="region of interest" description="Disordered" evidence="1">
    <location>
        <begin position="21"/>
        <end position="67"/>
    </location>
</feature>
<evidence type="ECO:0000313" key="21">
    <source>
        <dbReference type="Proteomes" id="UP000234289"/>
    </source>
</evidence>
<dbReference type="Proteomes" id="UP000234327">
    <property type="component" value="Unassembled WGS sequence"/>
</dbReference>
<accession>A0A2H1J4X3</accession>
<dbReference type="EMBL" id="NRGX01000001">
    <property type="protein sequence ID" value="PCC17291.1"/>
    <property type="molecule type" value="Genomic_DNA"/>
</dbReference>
<feature type="signal peptide" evidence="2">
    <location>
        <begin position="1"/>
        <end position="16"/>
    </location>
</feature>
<feature type="chain" id="PRO_5044556703" description="Lipoprotein" evidence="2">
    <location>
        <begin position="17"/>
        <end position="237"/>
    </location>
</feature>
<dbReference type="EMBL" id="RHFF01000001">
    <property type="protein sequence ID" value="TGD40475.1"/>
    <property type="molecule type" value="Genomic_DNA"/>
</dbReference>
<evidence type="ECO:0000256" key="1">
    <source>
        <dbReference type="SAM" id="MobiDB-lite"/>
    </source>
</evidence>
<evidence type="ECO:0000313" key="9">
    <source>
        <dbReference type="EMBL" id="PCC54889.1"/>
    </source>
</evidence>
<evidence type="ECO:0000313" key="20">
    <source>
        <dbReference type="Proteomes" id="UP000218620"/>
    </source>
</evidence>